<dbReference type="GO" id="GO:0006623">
    <property type="term" value="P:protein targeting to vacuole"/>
    <property type="evidence" value="ECO:0007669"/>
    <property type="project" value="InterPro"/>
</dbReference>
<feature type="region of interest" description="Disordered" evidence="3">
    <location>
        <begin position="653"/>
        <end position="674"/>
    </location>
</feature>
<feature type="region of interest" description="Disordered" evidence="3">
    <location>
        <begin position="1"/>
        <end position="53"/>
    </location>
</feature>
<keyword evidence="2" id="KW-0653">Protein transport</keyword>
<proteinExistence type="predicted"/>
<feature type="domain" description="Vps41 beta-propeller" evidence="4">
    <location>
        <begin position="178"/>
        <end position="308"/>
    </location>
</feature>
<dbReference type="InterPro" id="IPR011990">
    <property type="entry name" value="TPR-like_helical_dom_sf"/>
</dbReference>
<feature type="region of interest" description="Disordered" evidence="3">
    <location>
        <begin position="568"/>
        <end position="589"/>
    </location>
</feature>
<keyword evidence="1" id="KW-0813">Transport</keyword>
<evidence type="ECO:0000256" key="2">
    <source>
        <dbReference type="ARBA" id="ARBA00022927"/>
    </source>
</evidence>
<dbReference type="Gene3D" id="1.25.40.10">
    <property type="entry name" value="Tetratricopeptide repeat domain"/>
    <property type="match status" value="1"/>
</dbReference>
<dbReference type="PANTHER" id="PTHR12616:SF1">
    <property type="entry name" value="VACUOLAR PROTEIN SORTING-ASSOCIATED PROTEIN 41 HOMOLOG"/>
    <property type="match status" value="1"/>
</dbReference>
<dbReference type="PANTHER" id="PTHR12616">
    <property type="entry name" value="VACUOLAR PROTEIN SORTING VPS41"/>
    <property type="match status" value="1"/>
</dbReference>
<evidence type="ECO:0000256" key="1">
    <source>
        <dbReference type="ARBA" id="ARBA00022448"/>
    </source>
</evidence>
<dbReference type="InterPro" id="IPR036322">
    <property type="entry name" value="WD40_repeat_dom_sf"/>
</dbReference>
<organism evidence="5 6">
    <name type="scientific">Acrodontium crateriforme</name>
    <dbReference type="NCBI Taxonomy" id="150365"/>
    <lineage>
        <taxon>Eukaryota</taxon>
        <taxon>Fungi</taxon>
        <taxon>Dikarya</taxon>
        <taxon>Ascomycota</taxon>
        <taxon>Pezizomycotina</taxon>
        <taxon>Dothideomycetes</taxon>
        <taxon>Dothideomycetidae</taxon>
        <taxon>Mycosphaerellales</taxon>
        <taxon>Teratosphaeriaceae</taxon>
        <taxon>Acrodontium</taxon>
    </lineage>
</organism>
<feature type="region of interest" description="Disordered" evidence="3">
    <location>
        <begin position="114"/>
        <end position="173"/>
    </location>
</feature>
<accession>A0AAQ3M063</accession>
<dbReference type="Pfam" id="PF23411">
    <property type="entry name" value="Beta-prop_Vps41"/>
    <property type="match status" value="1"/>
</dbReference>
<evidence type="ECO:0000313" key="5">
    <source>
        <dbReference type="EMBL" id="WPG97400.1"/>
    </source>
</evidence>
<dbReference type="EMBL" id="CP138580">
    <property type="protein sequence ID" value="WPG97400.1"/>
    <property type="molecule type" value="Genomic_DNA"/>
</dbReference>
<name>A0AAQ3M063_9PEZI</name>
<dbReference type="GO" id="GO:0016236">
    <property type="term" value="P:macroautophagy"/>
    <property type="evidence" value="ECO:0007669"/>
    <property type="project" value="TreeGrafter"/>
</dbReference>
<evidence type="ECO:0000259" key="4">
    <source>
        <dbReference type="Pfam" id="PF23411"/>
    </source>
</evidence>
<dbReference type="InterPro" id="IPR057780">
    <property type="entry name" value="Beta-prop_Vps41"/>
</dbReference>
<feature type="compositionally biased region" description="Low complexity" evidence="3">
    <location>
        <begin position="144"/>
        <end position="161"/>
    </location>
</feature>
<protein>
    <recommendedName>
        <fullName evidence="4">Vps41 beta-propeller domain-containing protein</fullName>
    </recommendedName>
</protein>
<dbReference type="GO" id="GO:0005770">
    <property type="term" value="C:late endosome"/>
    <property type="evidence" value="ECO:0007669"/>
    <property type="project" value="TreeGrafter"/>
</dbReference>
<feature type="compositionally biased region" description="Polar residues" evidence="3">
    <location>
        <begin position="360"/>
        <end position="377"/>
    </location>
</feature>
<dbReference type="SUPFAM" id="SSF50978">
    <property type="entry name" value="WD40 repeat-like"/>
    <property type="match status" value="1"/>
</dbReference>
<dbReference type="InterPro" id="IPR000547">
    <property type="entry name" value="Clathrin_H-chain/VPS_repeat"/>
</dbReference>
<dbReference type="GO" id="GO:0034058">
    <property type="term" value="P:endosomal vesicle fusion"/>
    <property type="evidence" value="ECO:0007669"/>
    <property type="project" value="TreeGrafter"/>
</dbReference>
<feature type="compositionally biased region" description="Polar residues" evidence="3">
    <location>
        <begin position="654"/>
        <end position="666"/>
    </location>
</feature>
<feature type="region of interest" description="Disordered" evidence="3">
    <location>
        <begin position="356"/>
        <end position="381"/>
    </location>
</feature>
<keyword evidence="6" id="KW-1185">Reference proteome</keyword>
<dbReference type="GO" id="GO:0009267">
    <property type="term" value="P:cellular response to starvation"/>
    <property type="evidence" value="ECO:0007669"/>
    <property type="project" value="TreeGrafter"/>
</dbReference>
<feature type="compositionally biased region" description="Acidic residues" evidence="3">
    <location>
        <begin position="35"/>
        <end position="50"/>
    </location>
</feature>
<dbReference type="InterPro" id="IPR045111">
    <property type="entry name" value="Vps41/Vps8"/>
</dbReference>
<dbReference type="Proteomes" id="UP001303373">
    <property type="component" value="Chromosome 1"/>
</dbReference>
<evidence type="ECO:0000256" key="3">
    <source>
        <dbReference type="SAM" id="MobiDB-lite"/>
    </source>
</evidence>
<feature type="region of interest" description="Disordered" evidence="3">
    <location>
        <begin position="455"/>
        <end position="484"/>
    </location>
</feature>
<reference evidence="5 6" key="1">
    <citation type="submission" date="2023-11" db="EMBL/GenBank/DDBJ databases">
        <title>An acidophilic fungus is an integral part of prey digestion in a carnivorous sundew plant.</title>
        <authorList>
            <person name="Tsai I.J."/>
        </authorList>
    </citation>
    <scope>NUCLEOTIDE SEQUENCE [LARGE SCALE GENOMIC DNA]</scope>
    <source>
        <strain evidence="5">169a</strain>
    </source>
</reference>
<dbReference type="GO" id="GO:0030897">
    <property type="term" value="C:HOPS complex"/>
    <property type="evidence" value="ECO:0007669"/>
    <property type="project" value="TreeGrafter"/>
</dbReference>
<gene>
    <name evidence="5" type="ORF">R9X50_00017500</name>
</gene>
<dbReference type="Gene3D" id="2.130.10.10">
    <property type="entry name" value="YVTN repeat-like/Quinoprotein amine dehydrogenase"/>
    <property type="match status" value="1"/>
</dbReference>
<dbReference type="SMART" id="SM00299">
    <property type="entry name" value="CLH"/>
    <property type="match status" value="1"/>
</dbReference>
<dbReference type="Pfam" id="PF23556">
    <property type="entry name" value="TPR_Vps41"/>
    <property type="match status" value="1"/>
</dbReference>
<evidence type="ECO:0000313" key="6">
    <source>
        <dbReference type="Proteomes" id="UP001303373"/>
    </source>
</evidence>
<sequence>MSAEPRATGNLGQHDSPADTAPPELNNNKDPEGTTVEDEEAEDDDEEEEEPKLKYASLTGSLTSIYRNGDSTSAFVVAGDKMAMGTHSGNIHILALPAMQVLRTYHAHNATVTSVSISPTPPPPSALRSEAPAKEIRPPEPLTRKASTTSTATASARGAARPRVQQPTVPNTPNNQIFVATSSLDGHVCVSSLVDSKDVLLRNFARPVQAVALSPDYKNDRTYLSGGLAGNLILTVGGKAGVSSDANTNSAAAAASGWLGSIGLGGNVGKDTILHSGEGSISTIKWSLTGKWVVWVNEEGIKIMRSHLKLGSEQSEDAWRRIAHAAKPNRRAWQDMAGVWKARAEWIDDRKLETDEGWNESGQTNGVTANGSGTKPKTVSEKEKNVEKLVVGWGDTAWVLHVIAGGTALGGRHAGERQVGSADIVHKLQFRDCIISGITLHTPSMLAILAYRTRDDDDKPINSPESSEEISAKKPGGRKNRRTGLAPQLRLINVANGEEVDLDELSISRFETLSAQDYHLNTLYIPPPLPKDKPTKEQKGALEAVWEASGGALGAGYAQRMFSSSASVLSRSSSKDDSESVRGGLTSAPKQLPAEAHPYAAESGLKIFIQSPYDCVLAVKRDHADHLAWLLEHENYEEAWQLIEDHPSVVDPSTIDQSSTFSSDRATPSRGHGHQASLADFFADDASQSSLATGVQSNASAVQKEKCRIGDLWLQQLVSKDRWEEAGRTAGKVLGASSRWDHWVWTFAQANKFDEITPYIPSTTLRPPLPSLVYEVVLGHYISTNQPEKVRQLLEVWDPDLFDVGSVIKAVEARLESGETSGQKKEDPDRRILLEALAKLYIGSGQVRQALRCFIDAQNAEAAFNLIREEKLMDGIGDDIPGFILLRVTNDQLKNATLAELEEASSEAMQLLALEAYRGTVAPENVIQQLQKSPRARALKPFLYMYFRALWLGLGDDDSPKPKGSQQEEGRALVQDHADLAVELFADYNRDLLMTFLRSTSVYSYDKATTICEQNHYIPELVYILSKTGQTKRALFLIIGELSDVSQAIDFAKENPDLWDDLLDYSMDKPRFIRGLLNEVGTAINPIDLVRRIPEGLEIEGLREGLGRIVREYQVQYDISEGVARVLRGEVVAGMDTLRAGQKKAVRFEVVHESETDIELTVHDVPTKTANGEIQHLPKPVEEDTAKPGHCVGCGDPFSEYETEPLIGFACGHVYHLSCLLRANPETSDPTTIERLLGHLEYGKDAESSEGDGSYAARSVRSKVAHAHVIQNVVEGGCRRCIALEGA</sequence>
<dbReference type="InterPro" id="IPR015943">
    <property type="entry name" value="WD40/YVTN_repeat-like_dom_sf"/>
</dbReference>